<feature type="compositionally biased region" description="Polar residues" evidence="1">
    <location>
        <begin position="602"/>
        <end position="611"/>
    </location>
</feature>
<dbReference type="Proteomes" id="UP000758603">
    <property type="component" value="Unassembled WGS sequence"/>
</dbReference>
<evidence type="ECO:0000256" key="1">
    <source>
        <dbReference type="SAM" id="MobiDB-lite"/>
    </source>
</evidence>
<sequence length="717" mass="78773">MTMASAAQLAPRFNVFNDTSFSSDCESDQSAVDLGSNTFVPLRSISASNTQNRQASGPQPGSCEASSPVVESLTADLEKLHLRESQESELFKGKPVPNLKALSQPGSRLTRLSIPHNIFEVLETVPEDDCQEPSTSAAVSVSNDSQHYIEVPVHQYRRHPIATAAQHLPSAEEQLAKHRKGNYEWVLTVRVPKQPSSDDTGFPPPASKELCNTIKLCFGCNLFPSKTHPKADQDSTQGSYTLLVTPLRSNAELDAATQLTDKERNMALTIDMAKPATPSKSLPVYSEVVVGDVSPKSTISAEADSFVETITSRPLVEPMVGIENPIEALDKLEEQLEEFDMAASMGDLATHNVARPSVKSLVKPLSSDTCEDRRATPKSVKTAPKIGVSTLRIRPIEPKRSPNSRRSASMIFMDPPKLLDSPKLKMEDKALVQAPPKKAARKELTSLLPPKQPVKSTKLPTVPAFELPGEAVARRLKEKREARLSMAAGTKKPEARTIPTVNRSKSTKRLARPTFELPGEAISRRKREEQQAKLRAQEEEERRRREFKARPVRAGGIPSSVPRDTATSRARQAKGPLSGKANLSSPSPNKRISTVAPRGPTTGASHNSQSRGRLLTTESSQLSRATSSSTGSISGKRSSVSFEDTQAQRLRGKEILRRDSMYGQDRQREKREREALARLAREEAAERSRQKSREWAEKQKQKRMTVGSLRDVVATSS</sequence>
<evidence type="ECO:0000313" key="2">
    <source>
        <dbReference type="EMBL" id="KAH6657670.1"/>
    </source>
</evidence>
<dbReference type="OrthoDB" id="3946796at2759"/>
<dbReference type="GeneID" id="70124271"/>
<gene>
    <name evidence="2" type="ORF">BKA67DRAFT_194824</name>
</gene>
<dbReference type="AlphaFoldDB" id="A0A9P8URI6"/>
<accession>A0A9P8URI6</accession>
<comment type="caution">
    <text evidence="2">The sequence shown here is derived from an EMBL/GenBank/DDBJ whole genome shotgun (WGS) entry which is preliminary data.</text>
</comment>
<feature type="compositionally biased region" description="Polar residues" evidence="1">
    <location>
        <begin position="581"/>
        <end position="592"/>
    </location>
</feature>
<evidence type="ECO:0000313" key="3">
    <source>
        <dbReference type="Proteomes" id="UP000758603"/>
    </source>
</evidence>
<evidence type="ECO:0008006" key="4">
    <source>
        <dbReference type="Google" id="ProtNLM"/>
    </source>
</evidence>
<feature type="region of interest" description="Disordered" evidence="1">
    <location>
        <begin position="481"/>
        <end position="717"/>
    </location>
</feature>
<feature type="compositionally biased region" description="Low complexity" evidence="1">
    <location>
        <begin position="619"/>
        <end position="641"/>
    </location>
</feature>
<keyword evidence="3" id="KW-1185">Reference proteome</keyword>
<reference evidence="2" key="1">
    <citation type="journal article" date="2021" name="Nat. Commun.">
        <title>Genetic determinants of endophytism in the Arabidopsis root mycobiome.</title>
        <authorList>
            <person name="Mesny F."/>
            <person name="Miyauchi S."/>
            <person name="Thiergart T."/>
            <person name="Pickel B."/>
            <person name="Atanasova L."/>
            <person name="Karlsson M."/>
            <person name="Huettel B."/>
            <person name="Barry K.W."/>
            <person name="Haridas S."/>
            <person name="Chen C."/>
            <person name="Bauer D."/>
            <person name="Andreopoulos W."/>
            <person name="Pangilinan J."/>
            <person name="LaButti K."/>
            <person name="Riley R."/>
            <person name="Lipzen A."/>
            <person name="Clum A."/>
            <person name="Drula E."/>
            <person name="Henrissat B."/>
            <person name="Kohler A."/>
            <person name="Grigoriev I.V."/>
            <person name="Martin F.M."/>
            <person name="Hacquard S."/>
        </authorList>
    </citation>
    <scope>NUCLEOTIDE SEQUENCE</scope>
    <source>
        <strain evidence="2">MPI-SDFR-AT-0073</strain>
    </source>
</reference>
<dbReference type="RefSeq" id="XP_045961904.1">
    <property type="nucleotide sequence ID" value="XM_046095378.1"/>
</dbReference>
<organism evidence="2 3">
    <name type="scientific">Truncatella angustata</name>
    <dbReference type="NCBI Taxonomy" id="152316"/>
    <lineage>
        <taxon>Eukaryota</taxon>
        <taxon>Fungi</taxon>
        <taxon>Dikarya</taxon>
        <taxon>Ascomycota</taxon>
        <taxon>Pezizomycotina</taxon>
        <taxon>Sordariomycetes</taxon>
        <taxon>Xylariomycetidae</taxon>
        <taxon>Amphisphaeriales</taxon>
        <taxon>Sporocadaceae</taxon>
        <taxon>Truncatella</taxon>
    </lineage>
</organism>
<name>A0A9P8URI6_9PEZI</name>
<proteinExistence type="predicted"/>
<dbReference type="EMBL" id="JAGPXC010000002">
    <property type="protein sequence ID" value="KAH6657670.1"/>
    <property type="molecule type" value="Genomic_DNA"/>
</dbReference>
<feature type="compositionally biased region" description="Basic and acidic residues" evidence="1">
    <location>
        <begin position="651"/>
        <end position="699"/>
    </location>
</feature>
<protein>
    <recommendedName>
        <fullName evidence="4">Carboxylesterase family protein</fullName>
    </recommendedName>
</protein>
<feature type="compositionally biased region" description="Basic and acidic residues" evidence="1">
    <location>
        <begin position="522"/>
        <end position="544"/>
    </location>
</feature>